<dbReference type="Proteomes" id="UP001367676">
    <property type="component" value="Unassembled WGS sequence"/>
</dbReference>
<dbReference type="AlphaFoldDB" id="A0AAN9Y886"/>
<evidence type="ECO:0000259" key="3">
    <source>
        <dbReference type="PROSITE" id="PS50013"/>
    </source>
</evidence>
<dbReference type="Pfam" id="PF01393">
    <property type="entry name" value="Chromo_shadow"/>
    <property type="match status" value="1"/>
</dbReference>
<dbReference type="GO" id="GO:0005634">
    <property type="term" value="C:nucleus"/>
    <property type="evidence" value="ECO:0007669"/>
    <property type="project" value="UniProtKB-SubCell"/>
</dbReference>
<sequence length="155" mass="18202">MNPNGNQQEVTPINRILKKRTANGKCEYLVKWLNGRQQWVPLENLRCPNLLEQFEKFNRQKATVNHYNAQTAIEKSEKYGFERNLPVEKFVGGMLLEGIPVLEVQWRNVDEHDLVLWQEAVTKCPQKVLDFYLNLVLFKQSCIIYTWGGHDMPKL</sequence>
<dbReference type="InterPro" id="IPR000953">
    <property type="entry name" value="Chromo/chromo_shadow_dom"/>
</dbReference>
<comment type="caution">
    <text evidence="4">The sequence shown here is derived from an EMBL/GenBank/DDBJ whole genome shotgun (WGS) entry which is preliminary data.</text>
</comment>
<dbReference type="SUPFAM" id="SSF54160">
    <property type="entry name" value="Chromo domain-like"/>
    <property type="match status" value="2"/>
</dbReference>
<proteinExistence type="predicted"/>
<keyword evidence="2" id="KW-0539">Nucleus</keyword>
<comment type="subcellular location">
    <subcellularLocation>
        <location evidence="1">Nucleus</location>
    </subcellularLocation>
</comment>
<accession>A0AAN9Y886</accession>
<evidence type="ECO:0000256" key="1">
    <source>
        <dbReference type="ARBA" id="ARBA00004123"/>
    </source>
</evidence>
<evidence type="ECO:0000256" key="2">
    <source>
        <dbReference type="ARBA" id="ARBA00023242"/>
    </source>
</evidence>
<dbReference type="EMBL" id="JBBCAQ010000010">
    <property type="protein sequence ID" value="KAK7601382.1"/>
    <property type="molecule type" value="Genomic_DNA"/>
</dbReference>
<reference evidence="4 5" key="1">
    <citation type="submission" date="2024-03" db="EMBL/GenBank/DDBJ databases">
        <title>Adaptation during the transition from Ophiocordyceps entomopathogen to insect associate is accompanied by gene loss and intensified selection.</title>
        <authorList>
            <person name="Ward C.M."/>
            <person name="Onetto C.A."/>
            <person name="Borneman A.R."/>
        </authorList>
    </citation>
    <scope>NUCLEOTIDE SEQUENCE [LARGE SCALE GENOMIC DNA]</scope>
    <source>
        <strain evidence="4">AWRI1</strain>
        <tissue evidence="4">Single Adult Female</tissue>
    </source>
</reference>
<evidence type="ECO:0000313" key="5">
    <source>
        <dbReference type="Proteomes" id="UP001367676"/>
    </source>
</evidence>
<dbReference type="Gene3D" id="2.40.50.40">
    <property type="match status" value="2"/>
</dbReference>
<dbReference type="PANTHER" id="PTHR22812">
    <property type="entry name" value="CHROMOBOX PROTEIN"/>
    <property type="match status" value="1"/>
</dbReference>
<dbReference type="CDD" id="cd00024">
    <property type="entry name" value="CD_CSD"/>
    <property type="match status" value="1"/>
</dbReference>
<feature type="domain" description="Chromo" evidence="3">
    <location>
        <begin position="11"/>
        <end position="66"/>
    </location>
</feature>
<dbReference type="InterPro" id="IPR016197">
    <property type="entry name" value="Chromo-like_dom_sf"/>
</dbReference>
<evidence type="ECO:0000313" key="4">
    <source>
        <dbReference type="EMBL" id="KAK7601382.1"/>
    </source>
</evidence>
<dbReference type="InterPro" id="IPR051219">
    <property type="entry name" value="Heterochromatin_chromo-domain"/>
</dbReference>
<dbReference type="PROSITE" id="PS50013">
    <property type="entry name" value="CHROMO_2"/>
    <property type="match status" value="1"/>
</dbReference>
<dbReference type="SMART" id="SM00298">
    <property type="entry name" value="CHROMO"/>
    <property type="match status" value="1"/>
</dbReference>
<gene>
    <name evidence="4" type="ORF">V9T40_008823</name>
</gene>
<organism evidence="4 5">
    <name type="scientific">Parthenolecanium corni</name>
    <dbReference type="NCBI Taxonomy" id="536013"/>
    <lineage>
        <taxon>Eukaryota</taxon>
        <taxon>Metazoa</taxon>
        <taxon>Ecdysozoa</taxon>
        <taxon>Arthropoda</taxon>
        <taxon>Hexapoda</taxon>
        <taxon>Insecta</taxon>
        <taxon>Pterygota</taxon>
        <taxon>Neoptera</taxon>
        <taxon>Paraneoptera</taxon>
        <taxon>Hemiptera</taxon>
        <taxon>Sternorrhyncha</taxon>
        <taxon>Coccoidea</taxon>
        <taxon>Coccidae</taxon>
        <taxon>Parthenolecanium</taxon>
    </lineage>
</organism>
<dbReference type="InterPro" id="IPR008251">
    <property type="entry name" value="Chromo_shadow_dom"/>
</dbReference>
<dbReference type="GO" id="GO:0005694">
    <property type="term" value="C:chromosome"/>
    <property type="evidence" value="ECO:0007669"/>
    <property type="project" value="UniProtKB-ARBA"/>
</dbReference>
<keyword evidence="5" id="KW-1185">Reference proteome</keyword>
<protein>
    <recommendedName>
        <fullName evidence="3">Chromo domain-containing protein</fullName>
    </recommendedName>
</protein>
<name>A0AAN9Y886_9HEMI</name>